<evidence type="ECO:0000256" key="1">
    <source>
        <dbReference type="SAM" id="MobiDB-lite"/>
    </source>
</evidence>
<evidence type="ECO:0000313" key="3">
    <source>
        <dbReference type="Proteomes" id="UP000253729"/>
    </source>
</evidence>
<keyword evidence="3" id="KW-1185">Reference proteome</keyword>
<proteinExistence type="predicted"/>
<dbReference type="GeneID" id="38145207"/>
<organism evidence="2 3">
    <name type="scientific">Aspergillus welwitschiae</name>
    <dbReference type="NCBI Taxonomy" id="1341132"/>
    <lineage>
        <taxon>Eukaryota</taxon>
        <taxon>Fungi</taxon>
        <taxon>Dikarya</taxon>
        <taxon>Ascomycota</taxon>
        <taxon>Pezizomycotina</taxon>
        <taxon>Eurotiomycetes</taxon>
        <taxon>Eurotiomycetidae</taxon>
        <taxon>Eurotiales</taxon>
        <taxon>Aspergillaceae</taxon>
        <taxon>Aspergillus</taxon>
        <taxon>Aspergillus subgen. Circumdati</taxon>
    </lineage>
</organism>
<gene>
    <name evidence="2" type="ORF">BDQ94DRAFT_92394</name>
</gene>
<dbReference type="EMBL" id="KZ852035">
    <property type="protein sequence ID" value="RDH37750.1"/>
    <property type="molecule type" value="Genomic_DNA"/>
</dbReference>
<reference evidence="2 3" key="1">
    <citation type="submission" date="2018-07" db="EMBL/GenBank/DDBJ databases">
        <title>The genomes of Aspergillus section Nigri reveals drivers in fungal speciation.</title>
        <authorList>
            <consortium name="DOE Joint Genome Institute"/>
            <person name="Vesth T.C."/>
            <person name="Nybo J."/>
            <person name="Theobald S."/>
            <person name="Brandl J."/>
            <person name="Frisvad J.C."/>
            <person name="Nielsen K.F."/>
            <person name="Lyhne E.K."/>
            <person name="Kogle M.E."/>
            <person name="Kuo A."/>
            <person name="Riley R."/>
            <person name="Clum A."/>
            <person name="Nolan M."/>
            <person name="Lipzen A."/>
            <person name="Salamov A."/>
            <person name="Henrissat B."/>
            <person name="Wiebenga A."/>
            <person name="De vries R.P."/>
            <person name="Grigoriev I.V."/>
            <person name="Mortensen U.H."/>
            <person name="Andersen M.R."/>
            <person name="Baker S.E."/>
        </authorList>
    </citation>
    <scope>NUCLEOTIDE SEQUENCE [LARGE SCALE GENOMIC DNA]</scope>
    <source>
        <strain evidence="2 3">CBS 139.54b</strain>
    </source>
</reference>
<dbReference type="Proteomes" id="UP000253729">
    <property type="component" value="Unassembled WGS sequence"/>
</dbReference>
<accession>A0A3F3QFB8</accession>
<name>A0A3F3QFB8_9EURO</name>
<feature type="region of interest" description="Disordered" evidence="1">
    <location>
        <begin position="31"/>
        <end position="78"/>
    </location>
</feature>
<protein>
    <submittedName>
        <fullName evidence="2">Uncharacterized protein</fullName>
    </submittedName>
</protein>
<sequence>MGHRPALFIYLSPTMAITKFNEASGVGLGGPGTPDWLLTRGPTTPSAGSDGKAAGRWRKVQRRSPNSPAGKRTRRLPAWRSMPVSCDPLTLAQLRLQESSSSPECPKSTRQTGAADGRPICNCWDAFYKMSAPETRVQRQSSTACLSHATILRPTRRSFESRHHLAGRLPGLCVLWIQPGSDGRSPHAGVVCGDVSPDEHFDHHWGPAALQLHHPG</sequence>
<dbReference type="RefSeq" id="XP_026630772.1">
    <property type="nucleotide sequence ID" value="XM_026776851.1"/>
</dbReference>
<evidence type="ECO:0000313" key="2">
    <source>
        <dbReference type="EMBL" id="RDH37750.1"/>
    </source>
</evidence>
<dbReference type="AlphaFoldDB" id="A0A3F3QFB8"/>